<dbReference type="Gene3D" id="3.30.560.10">
    <property type="entry name" value="Glucose Oxidase, domain 3"/>
    <property type="match status" value="2"/>
</dbReference>
<keyword evidence="8" id="KW-1185">Reference proteome</keyword>
<protein>
    <recommendedName>
        <fullName evidence="9">Glucose-methanol-choline oxidoreductase N-terminal domain-containing protein</fullName>
    </recommendedName>
</protein>
<dbReference type="GO" id="GO:0044550">
    <property type="term" value="P:secondary metabolite biosynthetic process"/>
    <property type="evidence" value="ECO:0007669"/>
    <property type="project" value="TreeGrafter"/>
</dbReference>
<dbReference type="PANTHER" id="PTHR11552">
    <property type="entry name" value="GLUCOSE-METHANOL-CHOLINE GMC OXIDOREDUCTASE"/>
    <property type="match status" value="1"/>
</dbReference>
<dbReference type="Gene3D" id="3.50.50.60">
    <property type="entry name" value="FAD/NAD(P)-binding domain"/>
    <property type="match status" value="2"/>
</dbReference>
<dbReference type="Pfam" id="PF13450">
    <property type="entry name" value="NAD_binding_8"/>
    <property type="match status" value="1"/>
</dbReference>
<dbReference type="InterPro" id="IPR012132">
    <property type="entry name" value="GMC_OxRdtase"/>
</dbReference>
<keyword evidence="6" id="KW-0732">Signal</keyword>
<dbReference type="PANTHER" id="PTHR11552:SF115">
    <property type="entry name" value="DEHYDROGENASE XPTC-RELATED"/>
    <property type="match status" value="1"/>
</dbReference>
<comment type="cofactor">
    <cofactor evidence="1">
        <name>FAD</name>
        <dbReference type="ChEBI" id="CHEBI:57692"/>
    </cofactor>
</comment>
<feature type="chain" id="PRO_5040145231" description="Glucose-methanol-choline oxidoreductase N-terminal domain-containing protein" evidence="6">
    <location>
        <begin position="20"/>
        <end position="319"/>
    </location>
</feature>
<evidence type="ECO:0000256" key="6">
    <source>
        <dbReference type="SAM" id="SignalP"/>
    </source>
</evidence>
<comment type="caution">
    <text evidence="7">The sequence shown here is derived from an EMBL/GenBank/DDBJ whole genome shotgun (WGS) entry which is preliminary data.</text>
</comment>
<dbReference type="GO" id="GO:0050660">
    <property type="term" value="F:flavin adenine dinucleotide binding"/>
    <property type="evidence" value="ECO:0007669"/>
    <property type="project" value="InterPro"/>
</dbReference>
<dbReference type="AlphaFoldDB" id="A0A9N8PB30"/>
<evidence type="ECO:0008006" key="9">
    <source>
        <dbReference type="Google" id="ProtNLM"/>
    </source>
</evidence>
<evidence type="ECO:0000313" key="8">
    <source>
        <dbReference type="Proteomes" id="UP000714618"/>
    </source>
</evidence>
<feature type="non-terminal residue" evidence="7">
    <location>
        <position position="1"/>
    </location>
</feature>
<organism evidence="7 8">
    <name type="scientific">Aureobasidium mustum</name>
    <dbReference type="NCBI Taxonomy" id="2773714"/>
    <lineage>
        <taxon>Eukaryota</taxon>
        <taxon>Fungi</taxon>
        <taxon>Dikarya</taxon>
        <taxon>Ascomycota</taxon>
        <taxon>Pezizomycotina</taxon>
        <taxon>Dothideomycetes</taxon>
        <taxon>Dothideomycetidae</taxon>
        <taxon>Dothideales</taxon>
        <taxon>Saccotheciaceae</taxon>
        <taxon>Aureobasidium</taxon>
    </lineage>
</organism>
<dbReference type="EMBL" id="CAIJEO010000003">
    <property type="protein sequence ID" value="CAD0088312.1"/>
    <property type="molecule type" value="Genomic_DNA"/>
</dbReference>
<keyword evidence="4" id="KW-0274">FAD</keyword>
<evidence type="ECO:0000256" key="3">
    <source>
        <dbReference type="ARBA" id="ARBA00022630"/>
    </source>
</evidence>
<evidence type="ECO:0000256" key="1">
    <source>
        <dbReference type="ARBA" id="ARBA00001974"/>
    </source>
</evidence>
<evidence type="ECO:0000256" key="2">
    <source>
        <dbReference type="ARBA" id="ARBA00010790"/>
    </source>
</evidence>
<accession>A0A9N8PB30</accession>
<gene>
    <name evidence="7" type="ORF">AWRI4233_LOCUS1595</name>
</gene>
<evidence type="ECO:0000256" key="5">
    <source>
        <dbReference type="ARBA" id="ARBA00023002"/>
    </source>
</evidence>
<evidence type="ECO:0000313" key="7">
    <source>
        <dbReference type="EMBL" id="CAD0088312.1"/>
    </source>
</evidence>
<dbReference type="InterPro" id="IPR027424">
    <property type="entry name" value="Glucose_Oxidase_domain_2"/>
</dbReference>
<reference evidence="7" key="1">
    <citation type="submission" date="2020-06" db="EMBL/GenBank/DDBJ databases">
        <authorList>
            <person name="Onetto C."/>
        </authorList>
    </citation>
    <scope>NUCLEOTIDE SEQUENCE</scope>
</reference>
<dbReference type="Gene3D" id="4.10.450.10">
    <property type="entry name" value="Glucose Oxidase, domain 2"/>
    <property type="match status" value="1"/>
</dbReference>
<comment type="similarity">
    <text evidence="2">Belongs to the GMC oxidoreductase family.</text>
</comment>
<dbReference type="SUPFAM" id="SSF51905">
    <property type="entry name" value="FAD/NAD(P)-binding domain"/>
    <property type="match status" value="1"/>
</dbReference>
<dbReference type="InterPro" id="IPR036188">
    <property type="entry name" value="FAD/NAD-bd_sf"/>
</dbReference>
<evidence type="ECO:0000256" key="4">
    <source>
        <dbReference type="ARBA" id="ARBA00022827"/>
    </source>
</evidence>
<dbReference type="GO" id="GO:0016491">
    <property type="term" value="F:oxidoreductase activity"/>
    <property type="evidence" value="ECO:0007669"/>
    <property type="project" value="UniProtKB-KW"/>
</dbReference>
<keyword evidence="5" id="KW-0560">Oxidoreductase</keyword>
<sequence length="319" mass="35210">MWTFAQVAALLVWTAACDGSPFGHHAPHAVVLNHIQQVKDCYDYVIVGGGTSGLVVANRLTENPHISVLVIERGYLSDNGTTVPGLAVPTKYLNTDTSIPQPGLNNRTAPLYTGDVVGGGTVEMFPGIISTDLEPHGVDGPVGSSFSNYHWDSIGVAINPQPNNGEATGAFYSTISAYAKNQSRSHASNAYYRPIANVRKNLHLVTGHLVTKINFDQELRAISVDTVRSSWQQVPLVRLRSCSFRAFDLSRCYQVWASKLLWICQEWVATSRINPRYGNYTFPTPDWILSNASWAAEQLGIYYENRTGKREKKRPEAPE</sequence>
<proteinExistence type="inferred from homology"/>
<feature type="signal peptide" evidence="6">
    <location>
        <begin position="1"/>
        <end position="19"/>
    </location>
</feature>
<keyword evidence="3" id="KW-0285">Flavoprotein</keyword>
<dbReference type="OrthoDB" id="269227at2759"/>
<dbReference type="Proteomes" id="UP000714618">
    <property type="component" value="Unassembled WGS sequence"/>
</dbReference>
<name>A0A9N8PB30_9PEZI</name>